<dbReference type="Proteomes" id="UP000318509">
    <property type="component" value="Unassembled WGS sequence"/>
</dbReference>
<accession>A0A537JXU3</accession>
<dbReference type="EMBL" id="VBAK01000141">
    <property type="protein sequence ID" value="TMI88325.1"/>
    <property type="molecule type" value="Genomic_DNA"/>
</dbReference>
<gene>
    <name evidence="1" type="ORF">E6H00_12900</name>
</gene>
<comment type="caution">
    <text evidence="1">The sequence shown here is derived from an EMBL/GenBank/DDBJ whole genome shotgun (WGS) entry which is preliminary data.</text>
</comment>
<sequence length="114" mass="12234">MKLFNVQLMVSISLIGEMEPPPEPSITENLPDDPVKASAVMLERYAKITLEKPSSQYMGPYAGPEGVSMNKSVKIAASSFVDLQEILAKFNATLVSLSPDAELDQLGKKAGHAA</sequence>
<name>A0A537JXU3_9BACT</name>
<proteinExistence type="predicted"/>
<dbReference type="AlphaFoldDB" id="A0A537JXU3"/>
<evidence type="ECO:0000313" key="1">
    <source>
        <dbReference type="EMBL" id="TMI88325.1"/>
    </source>
</evidence>
<reference evidence="1 2" key="1">
    <citation type="journal article" date="2019" name="Nat. Microbiol.">
        <title>Mediterranean grassland soil C-N compound turnover is dependent on rainfall and depth, and is mediated by genomically divergent microorganisms.</title>
        <authorList>
            <person name="Diamond S."/>
            <person name="Andeer P.F."/>
            <person name="Li Z."/>
            <person name="Crits-Christoph A."/>
            <person name="Burstein D."/>
            <person name="Anantharaman K."/>
            <person name="Lane K.R."/>
            <person name="Thomas B.C."/>
            <person name="Pan C."/>
            <person name="Northen T.R."/>
            <person name="Banfield J.F."/>
        </authorList>
    </citation>
    <scope>NUCLEOTIDE SEQUENCE [LARGE SCALE GENOMIC DNA]</scope>
    <source>
        <strain evidence="1">NP_3</strain>
    </source>
</reference>
<protein>
    <submittedName>
        <fullName evidence="1">Uncharacterized protein</fullName>
    </submittedName>
</protein>
<evidence type="ECO:0000313" key="2">
    <source>
        <dbReference type="Proteomes" id="UP000318509"/>
    </source>
</evidence>
<organism evidence="1 2">
    <name type="scientific">Candidatus Segetimicrobium genomatis</name>
    <dbReference type="NCBI Taxonomy" id="2569760"/>
    <lineage>
        <taxon>Bacteria</taxon>
        <taxon>Bacillati</taxon>
        <taxon>Candidatus Sysuimicrobiota</taxon>
        <taxon>Candidatus Sysuimicrobiia</taxon>
        <taxon>Candidatus Sysuimicrobiales</taxon>
        <taxon>Candidatus Segetimicrobiaceae</taxon>
        <taxon>Candidatus Segetimicrobium</taxon>
    </lineage>
</organism>